<sequence length="75" mass="8649">MSRVVACFCISDSVVGWRYSLCLQVHLCWAVASPYSTHYCPTYLARLSHSQQEYDLVTMFCCSLKKMCGNQKPFR</sequence>
<protein>
    <submittedName>
        <fullName evidence="1">Putative secreted protein</fullName>
    </submittedName>
</protein>
<dbReference type="EMBL" id="GIFC01001283">
    <property type="protein sequence ID" value="MXU83366.1"/>
    <property type="molecule type" value="Transcribed_RNA"/>
</dbReference>
<organism evidence="1">
    <name type="scientific">Ixodes ricinus</name>
    <name type="common">Common tick</name>
    <name type="synonym">Acarus ricinus</name>
    <dbReference type="NCBI Taxonomy" id="34613"/>
    <lineage>
        <taxon>Eukaryota</taxon>
        <taxon>Metazoa</taxon>
        <taxon>Ecdysozoa</taxon>
        <taxon>Arthropoda</taxon>
        <taxon>Chelicerata</taxon>
        <taxon>Arachnida</taxon>
        <taxon>Acari</taxon>
        <taxon>Parasitiformes</taxon>
        <taxon>Ixodida</taxon>
        <taxon>Ixodoidea</taxon>
        <taxon>Ixodidae</taxon>
        <taxon>Ixodinae</taxon>
        <taxon>Ixodes</taxon>
    </lineage>
</organism>
<evidence type="ECO:0000313" key="1">
    <source>
        <dbReference type="EMBL" id="MXU83366.1"/>
    </source>
</evidence>
<name>A0A6B0U552_IXORI</name>
<dbReference type="AlphaFoldDB" id="A0A6B0U552"/>
<accession>A0A6B0U552</accession>
<reference evidence="1" key="1">
    <citation type="submission" date="2019-12" db="EMBL/GenBank/DDBJ databases">
        <title>An insight into the sialome of adult female Ixodes ricinus ticks feeding for 6 days.</title>
        <authorList>
            <person name="Perner J."/>
            <person name="Ribeiro J.M.C."/>
        </authorList>
    </citation>
    <scope>NUCLEOTIDE SEQUENCE</scope>
    <source>
        <strain evidence="1">Semi-engorged</strain>
        <tissue evidence="1">Salivary glands</tissue>
    </source>
</reference>
<proteinExistence type="predicted"/>